<name>A0A7W5P8J6_9ACTN</name>
<accession>A0A7W5P8J6</accession>
<gene>
    <name evidence="2" type="ORF">FHX39_003584</name>
</gene>
<keyword evidence="3" id="KW-1185">Reference proteome</keyword>
<reference evidence="2 3" key="1">
    <citation type="submission" date="2020-08" db="EMBL/GenBank/DDBJ databases">
        <title>Sequencing the genomes of 1000 actinobacteria strains.</title>
        <authorList>
            <person name="Klenk H.-P."/>
        </authorList>
    </citation>
    <scope>NUCLEOTIDE SEQUENCE [LARGE SCALE GENOMIC DNA]</scope>
    <source>
        <strain evidence="2 3">DSM 11053</strain>
    </source>
</reference>
<evidence type="ECO:0000256" key="1">
    <source>
        <dbReference type="SAM" id="Phobius"/>
    </source>
</evidence>
<keyword evidence="1" id="KW-0812">Transmembrane</keyword>
<comment type="caution">
    <text evidence="2">The sequence shown here is derived from an EMBL/GenBank/DDBJ whole genome shotgun (WGS) entry which is preliminary data.</text>
</comment>
<dbReference type="AlphaFoldDB" id="A0A7W5P8J6"/>
<evidence type="ECO:0000313" key="2">
    <source>
        <dbReference type="EMBL" id="MBB3328640.1"/>
    </source>
</evidence>
<keyword evidence="1" id="KW-0472">Membrane</keyword>
<dbReference type="Proteomes" id="UP000565572">
    <property type="component" value="Unassembled WGS sequence"/>
</dbReference>
<organism evidence="2 3">
    <name type="scientific">Microlunatus antarcticus</name>
    <dbReference type="NCBI Taxonomy" id="53388"/>
    <lineage>
        <taxon>Bacteria</taxon>
        <taxon>Bacillati</taxon>
        <taxon>Actinomycetota</taxon>
        <taxon>Actinomycetes</taxon>
        <taxon>Propionibacteriales</taxon>
        <taxon>Propionibacteriaceae</taxon>
        <taxon>Microlunatus</taxon>
    </lineage>
</organism>
<protein>
    <submittedName>
        <fullName evidence="2">Uncharacterized protein</fullName>
    </submittedName>
</protein>
<dbReference type="EMBL" id="JACHZG010000001">
    <property type="protein sequence ID" value="MBB3328640.1"/>
    <property type="molecule type" value="Genomic_DNA"/>
</dbReference>
<feature type="transmembrane region" description="Helical" evidence="1">
    <location>
        <begin position="107"/>
        <end position="128"/>
    </location>
</feature>
<keyword evidence="1" id="KW-1133">Transmembrane helix</keyword>
<dbReference type="RefSeq" id="WP_183340624.1">
    <property type="nucleotide sequence ID" value="NZ_JACHZG010000001.1"/>
</dbReference>
<proteinExistence type="predicted"/>
<evidence type="ECO:0000313" key="3">
    <source>
        <dbReference type="Proteomes" id="UP000565572"/>
    </source>
</evidence>
<sequence>MLPRTAHPLSLRATAAPTVHPAPAGRVLHYTGSPRPEGADVAFHPDVLPLVPESPLVEHEPAYGACLPRQADIVCAENATCICPLSDHVTDAERAVMNDISRQASRLATVLSWLFALAALAALVLLLLR</sequence>